<name>A0A315EIV9_9BURK</name>
<dbReference type="InterPro" id="IPR047201">
    <property type="entry name" value="ERI-1_3'hExo-like"/>
</dbReference>
<dbReference type="GO" id="GO:0003676">
    <property type="term" value="F:nucleic acid binding"/>
    <property type="evidence" value="ECO:0007669"/>
    <property type="project" value="InterPro"/>
</dbReference>
<dbReference type="Proteomes" id="UP000250790">
    <property type="component" value="Unassembled WGS sequence"/>
</dbReference>
<feature type="domain" description="Exonuclease" evidence="4">
    <location>
        <begin position="13"/>
        <end position="191"/>
    </location>
</feature>
<evidence type="ECO:0000256" key="2">
    <source>
        <dbReference type="ARBA" id="ARBA00022801"/>
    </source>
</evidence>
<keyword evidence="6" id="KW-1185">Reference proteome</keyword>
<dbReference type="EMBL" id="NESN01000001">
    <property type="protein sequence ID" value="PUE55794.1"/>
    <property type="molecule type" value="Genomic_DNA"/>
</dbReference>
<dbReference type="Pfam" id="PF00929">
    <property type="entry name" value="RNase_T"/>
    <property type="match status" value="1"/>
</dbReference>
<evidence type="ECO:0000256" key="3">
    <source>
        <dbReference type="ARBA" id="ARBA00022839"/>
    </source>
</evidence>
<protein>
    <recommendedName>
        <fullName evidence="4">Exonuclease domain-containing protein</fullName>
    </recommendedName>
</protein>
<proteinExistence type="predicted"/>
<dbReference type="OrthoDB" id="9791657at2"/>
<reference evidence="5 6" key="1">
    <citation type="submission" date="2017-04" db="EMBL/GenBank/DDBJ databases">
        <title>Unexpected and diverse lifestyles within the genus Limnohabitans.</title>
        <authorList>
            <person name="Kasalicky V."/>
            <person name="Mehrshad M."/>
            <person name="Andrei S.-A."/>
            <person name="Salcher M."/>
            <person name="Kratochvilova H."/>
            <person name="Simek K."/>
            <person name="Ghai R."/>
        </authorList>
    </citation>
    <scope>NUCLEOTIDE SEQUENCE [LARGE SCALE GENOMIC DNA]</scope>
    <source>
        <strain evidence="5 6">II-B4</strain>
    </source>
</reference>
<sequence length="202" mass="22168">MTATPQPLIDTQRYVALDLEYNQPSGTIIQVGVAIGSAAQIQQEYVVRCWNLKVDEPISEFITQLTGITDEDCQAGVSLAQCAAELGELLNEHAVFVNPVTWGGGDSTDLLEAFARAQVVFPHFGRRWIDVKTWATLLSLARTPTGKVQQGGLSKAMARYKLQFVGKAHRADVDAFNTLRLFFAILARQRTLEACAAQMKGL</sequence>
<dbReference type="GO" id="GO:0000175">
    <property type="term" value="F:3'-5'-RNA exonuclease activity"/>
    <property type="evidence" value="ECO:0007669"/>
    <property type="project" value="InterPro"/>
</dbReference>
<dbReference type="Gene3D" id="3.30.420.10">
    <property type="entry name" value="Ribonuclease H-like superfamily/Ribonuclease H"/>
    <property type="match status" value="1"/>
</dbReference>
<evidence type="ECO:0000259" key="4">
    <source>
        <dbReference type="SMART" id="SM00479"/>
    </source>
</evidence>
<evidence type="ECO:0000313" key="6">
    <source>
        <dbReference type="Proteomes" id="UP000250790"/>
    </source>
</evidence>
<dbReference type="InterPro" id="IPR036397">
    <property type="entry name" value="RNaseH_sf"/>
</dbReference>
<organism evidence="5 6">
    <name type="scientific">Limnohabitans parvus II-B4</name>
    <dbReference type="NCBI Taxonomy" id="1293052"/>
    <lineage>
        <taxon>Bacteria</taxon>
        <taxon>Pseudomonadati</taxon>
        <taxon>Pseudomonadota</taxon>
        <taxon>Betaproteobacteria</taxon>
        <taxon>Burkholderiales</taxon>
        <taxon>Comamonadaceae</taxon>
        <taxon>Limnohabitans</taxon>
    </lineage>
</organism>
<dbReference type="SMART" id="SM00479">
    <property type="entry name" value="EXOIII"/>
    <property type="match status" value="1"/>
</dbReference>
<evidence type="ECO:0000256" key="1">
    <source>
        <dbReference type="ARBA" id="ARBA00022722"/>
    </source>
</evidence>
<keyword evidence="2" id="KW-0378">Hydrolase</keyword>
<dbReference type="RefSeq" id="WP_108311784.1">
    <property type="nucleotide sequence ID" value="NZ_NESN01000001.1"/>
</dbReference>
<dbReference type="PANTHER" id="PTHR23044">
    <property type="entry name" value="3'-5' EXONUCLEASE ERI1-RELATED"/>
    <property type="match status" value="1"/>
</dbReference>
<dbReference type="PANTHER" id="PTHR23044:SF61">
    <property type="entry name" value="3'-5' EXORIBONUCLEASE 1-RELATED"/>
    <property type="match status" value="1"/>
</dbReference>
<keyword evidence="3" id="KW-0269">Exonuclease</keyword>
<keyword evidence="1" id="KW-0540">Nuclease</keyword>
<evidence type="ECO:0000313" key="5">
    <source>
        <dbReference type="EMBL" id="PUE55794.1"/>
    </source>
</evidence>
<dbReference type="AlphaFoldDB" id="A0A315EIV9"/>
<dbReference type="InterPro" id="IPR012337">
    <property type="entry name" value="RNaseH-like_sf"/>
</dbReference>
<dbReference type="InterPro" id="IPR051274">
    <property type="entry name" value="3-5_Exoribonuclease"/>
</dbReference>
<dbReference type="CDD" id="cd06133">
    <property type="entry name" value="ERI-1_3'hExo_like"/>
    <property type="match status" value="1"/>
</dbReference>
<accession>A0A315EIV9</accession>
<dbReference type="InterPro" id="IPR013520">
    <property type="entry name" value="Ribonucl_H"/>
</dbReference>
<gene>
    <name evidence="5" type="ORF">B9Z37_04455</name>
</gene>
<dbReference type="GO" id="GO:0006259">
    <property type="term" value="P:DNA metabolic process"/>
    <property type="evidence" value="ECO:0007669"/>
    <property type="project" value="UniProtKB-ARBA"/>
</dbReference>
<dbReference type="SUPFAM" id="SSF53098">
    <property type="entry name" value="Ribonuclease H-like"/>
    <property type="match status" value="1"/>
</dbReference>
<comment type="caution">
    <text evidence="5">The sequence shown here is derived from an EMBL/GenBank/DDBJ whole genome shotgun (WGS) entry which is preliminary data.</text>
</comment>